<keyword evidence="1" id="KW-0732">Signal</keyword>
<comment type="caution">
    <text evidence="2">The sequence shown here is derived from an EMBL/GenBank/DDBJ whole genome shotgun (WGS) entry which is preliminary data.</text>
</comment>
<accession>A0A8S1H2M4</accession>
<feature type="signal peptide" evidence="1">
    <location>
        <begin position="1"/>
        <end position="17"/>
    </location>
</feature>
<evidence type="ECO:0000313" key="2">
    <source>
        <dbReference type="EMBL" id="CAD6189523.1"/>
    </source>
</evidence>
<feature type="chain" id="PRO_5035860694" evidence="1">
    <location>
        <begin position="18"/>
        <end position="82"/>
    </location>
</feature>
<proteinExistence type="predicted"/>
<dbReference type="EMBL" id="CAJGYM010000011">
    <property type="protein sequence ID" value="CAD6189523.1"/>
    <property type="molecule type" value="Genomic_DNA"/>
</dbReference>
<gene>
    <name evidence="2" type="ORF">CAUJ_LOCUS5442</name>
</gene>
<evidence type="ECO:0000313" key="3">
    <source>
        <dbReference type="Proteomes" id="UP000835052"/>
    </source>
</evidence>
<dbReference type="Proteomes" id="UP000835052">
    <property type="component" value="Unassembled WGS sequence"/>
</dbReference>
<protein>
    <submittedName>
        <fullName evidence="2">Uncharacterized protein</fullName>
    </submittedName>
</protein>
<evidence type="ECO:0000256" key="1">
    <source>
        <dbReference type="SAM" id="SignalP"/>
    </source>
</evidence>
<reference evidence="2" key="1">
    <citation type="submission" date="2020-10" db="EMBL/GenBank/DDBJ databases">
        <authorList>
            <person name="Kikuchi T."/>
        </authorList>
    </citation>
    <scope>NUCLEOTIDE SEQUENCE</scope>
    <source>
        <strain evidence="2">NKZ352</strain>
    </source>
</reference>
<dbReference type="AlphaFoldDB" id="A0A8S1H2M4"/>
<keyword evidence="3" id="KW-1185">Reference proteome</keyword>
<organism evidence="2 3">
    <name type="scientific">Caenorhabditis auriculariae</name>
    <dbReference type="NCBI Taxonomy" id="2777116"/>
    <lineage>
        <taxon>Eukaryota</taxon>
        <taxon>Metazoa</taxon>
        <taxon>Ecdysozoa</taxon>
        <taxon>Nematoda</taxon>
        <taxon>Chromadorea</taxon>
        <taxon>Rhabditida</taxon>
        <taxon>Rhabditina</taxon>
        <taxon>Rhabditomorpha</taxon>
        <taxon>Rhabditoidea</taxon>
        <taxon>Rhabditidae</taxon>
        <taxon>Peloderinae</taxon>
        <taxon>Caenorhabditis</taxon>
    </lineage>
</organism>
<name>A0A8S1H2M4_9PELO</name>
<sequence length="82" mass="9690">MNKICFLFFLSIMLVKAIENSELTTEDEVETERKCWIFCAQLNERCNFFYGPLCDGYLRCKPIRDNIGIYGEKGIVYYRCIP</sequence>